<feature type="coiled-coil region" evidence="5">
    <location>
        <begin position="471"/>
        <end position="512"/>
    </location>
</feature>
<dbReference type="SMART" id="SM00857">
    <property type="entry name" value="Resolvase"/>
    <property type="match status" value="1"/>
</dbReference>
<evidence type="ECO:0000313" key="7">
    <source>
        <dbReference type="EMBL" id="MFD0285382.1"/>
    </source>
</evidence>
<evidence type="ECO:0000313" key="8">
    <source>
        <dbReference type="Proteomes" id="UP001596957"/>
    </source>
</evidence>
<dbReference type="Gene3D" id="3.40.50.1390">
    <property type="entry name" value="Resolvase, N-terminal catalytic domain"/>
    <property type="match status" value="1"/>
</dbReference>
<dbReference type="Proteomes" id="UP001596957">
    <property type="component" value="Unassembled WGS sequence"/>
</dbReference>
<dbReference type="InterPro" id="IPR006118">
    <property type="entry name" value="Recombinase_CS"/>
</dbReference>
<dbReference type="InterPro" id="IPR006119">
    <property type="entry name" value="Resolv_N"/>
</dbReference>
<protein>
    <submittedName>
        <fullName evidence="7">Recombinase family protein</fullName>
    </submittedName>
</protein>
<feature type="domain" description="Resolvase/invertase-type recombinase catalytic" evidence="6">
    <location>
        <begin position="22"/>
        <end position="172"/>
    </location>
</feature>
<organism evidence="7 8">
    <name type="scientific">Streptomyces lutosisoli</name>
    <dbReference type="NCBI Taxonomy" id="2665721"/>
    <lineage>
        <taxon>Bacteria</taxon>
        <taxon>Bacillati</taxon>
        <taxon>Actinomycetota</taxon>
        <taxon>Actinomycetes</taxon>
        <taxon>Kitasatosporales</taxon>
        <taxon>Streptomycetaceae</taxon>
        <taxon>Streptomyces</taxon>
    </lineage>
</organism>
<accession>A0ABW2VSC8</accession>
<comment type="caution">
    <text evidence="7">The sequence shown here is derived from an EMBL/GenBank/DDBJ whole genome shotgun (WGS) entry which is preliminary data.</text>
</comment>
<dbReference type="PANTHER" id="PTHR30461:SF2">
    <property type="entry name" value="SERINE RECOMBINASE PINE-RELATED"/>
    <property type="match status" value="1"/>
</dbReference>
<evidence type="ECO:0000256" key="4">
    <source>
        <dbReference type="PROSITE-ProRule" id="PRU10137"/>
    </source>
</evidence>
<evidence type="ECO:0000256" key="5">
    <source>
        <dbReference type="SAM" id="Coils"/>
    </source>
</evidence>
<dbReference type="InterPro" id="IPR036162">
    <property type="entry name" value="Resolvase-like_N_sf"/>
</dbReference>
<dbReference type="PROSITE" id="PS51736">
    <property type="entry name" value="RECOMBINASES_3"/>
    <property type="match status" value="1"/>
</dbReference>
<sequence length="692" mass="76593">MTHTLTSAIDVVDEVVGGARFRAVDYLRVSTEEQAKGYGIAYTGKKTARYVQKKGWLHVATYADEGVSGSLEAHERGDLNRLMENVRETPRPFDVVVVAEGRAIGRTGRAFWRWVWELEDLGVCVAVVKGDYDNTTAEGRKKMRKDADYAEEEREVIRERTQGGLQEKAEEGGYTGGNVPYGWRVEDQGKKGESRLVLDIYETDGTLKGEAITLRRARSLIVDDGMNWTEAAGRLNLEGLFNRSGMPWSRDNLKARLMSRGVLEGIQIFRDPDSATSSTGRGTKLDRDGMPVYGSTVTIELEQPFTEGQTQELVKAAKKLAKRRAPKSGTQVYPLSRRIKSLCGGYYVGTVQFTTGVRTYVCSAKQRKFVGAGTCSCSQIDADRIEAEVWGKVTRLLGDPEDLRSLAAEWVDVTLGAHKGHAERIEELDAQIKVQQTAMATVMRSTSLQAAKMELGDEETQELLSQAVGPLREEAARLKKLREEAVAWQRETEAAEQQARDLRALAEMAQVEMPNMPQESKADFVDLADITVTVLSPVLLRRPLAECSVGAWFKVNGLGVPVGVTDERWARIEPLVKKTGRGSGKSTELPLRECVEAILRKGRDAASWNTAGEALSRGTGRSLMKRWLRWEEDGTWARVMAALEGVESVPVPEPTNEVPLPDMLVEGKVDPRLLLRDFGTGDQTQASTPTIR</sequence>
<keyword evidence="1" id="KW-0229">DNA integration</keyword>
<dbReference type="InterPro" id="IPR050639">
    <property type="entry name" value="SSR_resolvase"/>
</dbReference>
<dbReference type="PROSITE" id="PS00397">
    <property type="entry name" value="RECOMBINASES_1"/>
    <property type="match status" value="1"/>
</dbReference>
<dbReference type="SUPFAM" id="SSF53041">
    <property type="entry name" value="Resolvase-like"/>
    <property type="match status" value="1"/>
</dbReference>
<dbReference type="RefSeq" id="WP_381261173.1">
    <property type="nucleotide sequence ID" value="NZ_JBHTBI010000048.1"/>
</dbReference>
<evidence type="ECO:0000256" key="1">
    <source>
        <dbReference type="ARBA" id="ARBA00022908"/>
    </source>
</evidence>
<dbReference type="InterPro" id="IPR025161">
    <property type="entry name" value="IS402-like_dom"/>
</dbReference>
<keyword evidence="8" id="KW-1185">Reference proteome</keyword>
<keyword evidence="3" id="KW-0233">DNA recombination</keyword>
<name>A0ABW2VSC8_9ACTN</name>
<dbReference type="Pfam" id="PF00239">
    <property type="entry name" value="Resolvase"/>
    <property type="match status" value="1"/>
</dbReference>
<dbReference type="Pfam" id="PF13340">
    <property type="entry name" value="DUF4096"/>
    <property type="match status" value="1"/>
</dbReference>
<dbReference type="EMBL" id="JBHTEC010000001">
    <property type="protein sequence ID" value="MFD0285382.1"/>
    <property type="molecule type" value="Genomic_DNA"/>
</dbReference>
<dbReference type="PANTHER" id="PTHR30461">
    <property type="entry name" value="DNA-INVERTASE FROM LAMBDOID PROPHAGE"/>
    <property type="match status" value="1"/>
</dbReference>
<evidence type="ECO:0000259" key="6">
    <source>
        <dbReference type="PROSITE" id="PS51736"/>
    </source>
</evidence>
<proteinExistence type="predicted"/>
<reference evidence="8" key="1">
    <citation type="journal article" date="2019" name="Int. J. Syst. Evol. Microbiol.">
        <title>The Global Catalogue of Microorganisms (GCM) 10K type strain sequencing project: providing services to taxonomists for standard genome sequencing and annotation.</title>
        <authorList>
            <consortium name="The Broad Institute Genomics Platform"/>
            <consortium name="The Broad Institute Genome Sequencing Center for Infectious Disease"/>
            <person name="Wu L."/>
            <person name="Ma J."/>
        </authorList>
    </citation>
    <scope>NUCLEOTIDE SEQUENCE [LARGE SCALE GENOMIC DNA]</scope>
    <source>
        <strain evidence="8">CGMCC 4.7198</strain>
    </source>
</reference>
<dbReference type="CDD" id="cd00338">
    <property type="entry name" value="Ser_Recombinase"/>
    <property type="match status" value="1"/>
</dbReference>
<feature type="active site" description="O-(5'-phospho-DNA)-serine intermediate" evidence="4">
    <location>
        <position position="30"/>
    </location>
</feature>
<keyword evidence="5" id="KW-0175">Coiled coil</keyword>
<keyword evidence="2" id="KW-0238">DNA-binding</keyword>
<evidence type="ECO:0000256" key="2">
    <source>
        <dbReference type="ARBA" id="ARBA00023125"/>
    </source>
</evidence>
<gene>
    <name evidence="7" type="ORF">ACFQZP_27590</name>
</gene>
<evidence type="ECO:0000256" key="3">
    <source>
        <dbReference type="ARBA" id="ARBA00023172"/>
    </source>
</evidence>